<keyword evidence="3" id="KW-0285">Flavoprotein</keyword>
<proteinExistence type="inferred from homology"/>
<dbReference type="PANTHER" id="PTHR42913:SF3">
    <property type="entry name" value="64 KDA MITOCHONDRIAL NADH DEHYDROGENASE (EUROFUNG)"/>
    <property type="match status" value="1"/>
</dbReference>
<dbReference type="Proteomes" id="UP001162030">
    <property type="component" value="Chromosome"/>
</dbReference>
<organism evidence="7 8">
    <name type="scientific">Methylocaldum szegediense</name>
    <dbReference type="NCBI Taxonomy" id="73780"/>
    <lineage>
        <taxon>Bacteria</taxon>
        <taxon>Pseudomonadati</taxon>
        <taxon>Pseudomonadota</taxon>
        <taxon>Gammaproteobacteria</taxon>
        <taxon>Methylococcales</taxon>
        <taxon>Methylococcaceae</taxon>
        <taxon>Methylocaldum</taxon>
    </lineage>
</organism>
<dbReference type="Pfam" id="PF07992">
    <property type="entry name" value="Pyr_redox_2"/>
    <property type="match status" value="1"/>
</dbReference>
<evidence type="ECO:0000256" key="1">
    <source>
        <dbReference type="ARBA" id="ARBA00001974"/>
    </source>
</evidence>
<evidence type="ECO:0000256" key="3">
    <source>
        <dbReference type="ARBA" id="ARBA00022630"/>
    </source>
</evidence>
<dbReference type="SUPFAM" id="SSF51905">
    <property type="entry name" value="FAD/NAD(P)-binding domain"/>
    <property type="match status" value="1"/>
</dbReference>
<reference evidence="7 8" key="1">
    <citation type="submission" date="2023-03" db="EMBL/GenBank/DDBJ databases">
        <authorList>
            <person name="Pearce D."/>
        </authorList>
    </citation>
    <scope>NUCLEOTIDE SEQUENCE [LARGE SCALE GENOMIC DNA]</scope>
    <source>
        <strain evidence="7">Msz</strain>
    </source>
</reference>
<dbReference type="InterPro" id="IPR036188">
    <property type="entry name" value="FAD/NAD-bd_sf"/>
</dbReference>
<dbReference type="EMBL" id="OX458333">
    <property type="protein sequence ID" value="CAI8863813.1"/>
    <property type="molecule type" value="Genomic_DNA"/>
</dbReference>
<dbReference type="PRINTS" id="PR00368">
    <property type="entry name" value="FADPNR"/>
</dbReference>
<evidence type="ECO:0000256" key="2">
    <source>
        <dbReference type="ARBA" id="ARBA00005272"/>
    </source>
</evidence>
<dbReference type="PANTHER" id="PTHR42913">
    <property type="entry name" value="APOPTOSIS-INDUCING FACTOR 1"/>
    <property type="match status" value="1"/>
</dbReference>
<comment type="similarity">
    <text evidence="2">Belongs to the NADH dehydrogenase family.</text>
</comment>
<evidence type="ECO:0000313" key="8">
    <source>
        <dbReference type="Proteomes" id="UP001162030"/>
    </source>
</evidence>
<accession>A0ABM9I3P2</accession>
<name>A0ABM9I3P2_9GAMM</name>
<evidence type="ECO:0000256" key="5">
    <source>
        <dbReference type="ARBA" id="ARBA00023002"/>
    </source>
</evidence>
<keyword evidence="4" id="KW-0274">FAD</keyword>
<keyword evidence="8" id="KW-1185">Reference proteome</keyword>
<evidence type="ECO:0000259" key="6">
    <source>
        <dbReference type="Pfam" id="PF07992"/>
    </source>
</evidence>
<evidence type="ECO:0000313" key="7">
    <source>
        <dbReference type="EMBL" id="CAI8863813.1"/>
    </source>
</evidence>
<comment type="cofactor">
    <cofactor evidence="1">
        <name>FAD</name>
        <dbReference type="ChEBI" id="CHEBI:57692"/>
    </cofactor>
</comment>
<protein>
    <submittedName>
        <fullName evidence="7">NADH dehydrogenase FAD-containing subunit</fullName>
    </submittedName>
</protein>
<sequence>MDMFLPLYFPSKAALKLVIIGGGYSGLSALITIREYRPDAEIVLVDRQPYHLKITHLHESFRRPLTDFKVPFSALEKRFNFRHVMADLTFDDSTLKKWQYDRVIPVGQEVVGFDYLLVATGAGFKKLEKSRQVIDLDDFIERPAPEILEEHLAAANSSMPWITAVGGGATGIQYLFEIAHFARERRIPCRLRLVSSEQGVLTQFDPKLGRYAEARMADLGIEYVPGHFFRGQEADHVVLESAETGDLSELDSHLTLLFIGKSVGLRLHANFFGQVVADGEVLDRIFTAGDCSYYRSLGSNAMTAQSAVRKGKLAARNILRHSGLVKLLEPYLHRDLGYLISLGPQDSVGWLVSERNVVAGFPAAVVKELVEAQYDLLLAGIDTYIL</sequence>
<dbReference type="InterPro" id="IPR051169">
    <property type="entry name" value="NADH-Q_oxidoreductase"/>
</dbReference>
<keyword evidence="5" id="KW-0560">Oxidoreductase</keyword>
<gene>
    <name evidence="7" type="ORF">MSZNOR_2745</name>
</gene>
<dbReference type="Gene3D" id="3.50.50.100">
    <property type="match status" value="1"/>
</dbReference>
<feature type="domain" description="FAD/NAD(P)-binding" evidence="6">
    <location>
        <begin position="16"/>
        <end position="311"/>
    </location>
</feature>
<dbReference type="InterPro" id="IPR023753">
    <property type="entry name" value="FAD/NAD-binding_dom"/>
</dbReference>
<evidence type="ECO:0000256" key="4">
    <source>
        <dbReference type="ARBA" id="ARBA00022827"/>
    </source>
</evidence>